<dbReference type="Proteomes" id="UP000736335">
    <property type="component" value="Unassembled WGS sequence"/>
</dbReference>
<protein>
    <submittedName>
        <fullName evidence="1">Uncharacterized protein</fullName>
    </submittedName>
</protein>
<reference evidence="1" key="1">
    <citation type="journal article" date="2020" name="Nat. Commun.">
        <title>Large-scale genome sequencing of mycorrhizal fungi provides insights into the early evolution of symbiotic traits.</title>
        <authorList>
            <person name="Miyauchi S."/>
            <person name="Kiss E."/>
            <person name="Kuo A."/>
            <person name="Drula E."/>
            <person name="Kohler A."/>
            <person name="Sanchez-Garcia M."/>
            <person name="Morin E."/>
            <person name="Andreopoulos B."/>
            <person name="Barry K.W."/>
            <person name="Bonito G."/>
            <person name="Buee M."/>
            <person name="Carver A."/>
            <person name="Chen C."/>
            <person name="Cichocki N."/>
            <person name="Clum A."/>
            <person name="Culley D."/>
            <person name="Crous P.W."/>
            <person name="Fauchery L."/>
            <person name="Girlanda M."/>
            <person name="Hayes R.D."/>
            <person name="Keri Z."/>
            <person name="LaButti K."/>
            <person name="Lipzen A."/>
            <person name="Lombard V."/>
            <person name="Magnuson J."/>
            <person name="Maillard F."/>
            <person name="Murat C."/>
            <person name="Nolan M."/>
            <person name="Ohm R.A."/>
            <person name="Pangilinan J."/>
            <person name="Pereira M.F."/>
            <person name="Perotto S."/>
            <person name="Peter M."/>
            <person name="Pfister S."/>
            <person name="Riley R."/>
            <person name="Sitrit Y."/>
            <person name="Stielow J.B."/>
            <person name="Szollosi G."/>
            <person name="Zifcakova L."/>
            <person name="Stursova M."/>
            <person name="Spatafora J.W."/>
            <person name="Tedersoo L."/>
            <person name="Vaario L.M."/>
            <person name="Yamada A."/>
            <person name="Yan M."/>
            <person name="Wang P."/>
            <person name="Xu J."/>
            <person name="Bruns T."/>
            <person name="Baldrian P."/>
            <person name="Vilgalys R."/>
            <person name="Dunand C."/>
            <person name="Henrissat B."/>
            <person name="Grigoriev I.V."/>
            <person name="Hibbett D."/>
            <person name="Nagy L.G."/>
            <person name="Martin F.M."/>
        </authorList>
    </citation>
    <scope>NUCLEOTIDE SEQUENCE</scope>
    <source>
        <strain evidence="1">UH-Tt-Lm1</strain>
    </source>
</reference>
<evidence type="ECO:0000313" key="1">
    <source>
        <dbReference type="EMBL" id="KAF9784361.1"/>
    </source>
</evidence>
<reference evidence="1" key="2">
    <citation type="submission" date="2020-11" db="EMBL/GenBank/DDBJ databases">
        <authorList>
            <consortium name="DOE Joint Genome Institute"/>
            <person name="Kuo A."/>
            <person name="Miyauchi S."/>
            <person name="Kiss E."/>
            <person name="Drula E."/>
            <person name="Kohler A."/>
            <person name="Sanchez-Garcia M."/>
            <person name="Andreopoulos B."/>
            <person name="Barry K.W."/>
            <person name="Bonito G."/>
            <person name="Buee M."/>
            <person name="Carver A."/>
            <person name="Chen C."/>
            <person name="Cichocki N."/>
            <person name="Clum A."/>
            <person name="Culley D."/>
            <person name="Crous P.W."/>
            <person name="Fauchery L."/>
            <person name="Girlanda M."/>
            <person name="Hayes R."/>
            <person name="Keri Z."/>
            <person name="Labutti K."/>
            <person name="Lipzen A."/>
            <person name="Lombard V."/>
            <person name="Magnuson J."/>
            <person name="Maillard F."/>
            <person name="Morin E."/>
            <person name="Murat C."/>
            <person name="Nolan M."/>
            <person name="Ohm R."/>
            <person name="Pangilinan J."/>
            <person name="Pereira M."/>
            <person name="Perotto S."/>
            <person name="Peter M."/>
            <person name="Riley R."/>
            <person name="Sitrit Y."/>
            <person name="Stielow B."/>
            <person name="Szollosi G."/>
            <person name="Zifcakova L."/>
            <person name="Stursova M."/>
            <person name="Spatafora J.W."/>
            <person name="Tedersoo L."/>
            <person name="Vaario L.-M."/>
            <person name="Yamada A."/>
            <person name="Yan M."/>
            <person name="Wang P."/>
            <person name="Xu J."/>
            <person name="Bruns T."/>
            <person name="Baldrian P."/>
            <person name="Vilgalys R."/>
            <person name="Henrissat B."/>
            <person name="Grigoriev I.V."/>
            <person name="Hibbett D."/>
            <person name="Nagy L.G."/>
            <person name="Martin F.M."/>
        </authorList>
    </citation>
    <scope>NUCLEOTIDE SEQUENCE</scope>
    <source>
        <strain evidence="1">UH-Tt-Lm1</strain>
    </source>
</reference>
<comment type="caution">
    <text evidence="1">The sequence shown here is derived from an EMBL/GenBank/DDBJ whole genome shotgun (WGS) entry which is preliminary data.</text>
</comment>
<keyword evidence="2" id="KW-1185">Reference proteome</keyword>
<organism evidence="1 2">
    <name type="scientific">Thelephora terrestris</name>
    <dbReference type="NCBI Taxonomy" id="56493"/>
    <lineage>
        <taxon>Eukaryota</taxon>
        <taxon>Fungi</taxon>
        <taxon>Dikarya</taxon>
        <taxon>Basidiomycota</taxon>
        <taxon>Agaricomycotina</taxon>
        <taxon>Agaricomycetes</taxon>
        <taxon>Thelephorales</taxon>
        <taxon>Thelephoraceae</taxon>
        <taxon>Thelephora</taxon>
    </lineage>
</organism>
<name>A0A9P6L6D8_9AGAM</name>
<sequence>MDRQLNNGKPDPISKALGDHFNSLFLPQDEAPPSPINGVCVPQRKYDKGTGRSDPNNQDRVLFLREDGTYLPVKEALEKRYGSLMDQNLPVLDEAGLTVTVRFEWPGYQSKEYQLRVVDWREVPQKVPLHKLSTDVAKIVAKFVKDMQGKPIQPNYAMWRVGQDAIRVEDLRLATLEQVSAGSWQTRLFYLRSH</sequence>
<proteinExistence type="predicted"/>
<dbReference type="OrthoDB" id="2755483at2759"/>
<accession>A0A9P6L6D8</accession>
<gene>
    <name evidence="1" type="ORF">BJ322DRAFT_844285</name>
</gene>
<dbReference type="AlphaFoldDB" id="A0A9P6L6D8"/>
<evidence type="ECO:0000313" key="2">
    <source>
        <dbReference type="Proteomes" id="UP000736335"/>
    </source>
</evidence>
<dbReference type="EMBL" id="WIUZ02000008">
    <property type="protein sequence ID" value="KAF9784361.1"/>
    <property type="molecule type" value="Genomic_DNA"/>
</dbReference>